<dbReference type="Pfam" id="PF13517">
    <property type="entry name" value="FG-GAP_3"/>
    <property type="match status" value="1"/>
</dbReference>
<evidence type="ECO:0000256" key="3">
    <source>
        <dbReference type="SAM" id="MobiDB-lite"/>
    </source>
</evidence>
<name>A0A814PLB0_9BILA</name>
<feature type="compositionally biased region" description="Low complexity" evidence="3">
    <location>
        <begin position="122"/>
        <end position="174"/>
    </location>
</feature>
<sequence length="276" mass="29807">MEELVEERNELQEKINKTTQGNSLCNPLTEEINAWEKITVEKVQQTAEHARQQVNELMNSKSRKITNEFRGFSEELSHLKETKDYVEHDLTRLKQKIDQFNVELTHFSQATIIEFNKEERPTTTSTTTSSSTSTLTSSTSSTTTSTTSSSTSSTSSTSSSTSSTSSTTTSTTSATTTVGCSTFLNQTTYPVGSSPYSVVVVDVNSDNKPDIIVANDGSDTVSVLLNAGNGTFKAPTNYTVGGGPQAVAVVDVNSDNKPDIIVANKNSNTVSVLFHC</sequence>
<evidence type="ECO:0000256" key="2">
    <source>
        <dbReference type="SAM" id="Coils"/>
    </source>
</evidence>
<evidence type="ECO:0000256" key="1">
    <source>
        <dbReference type="ARBA" id="ARBA00022729"/>
    </source>
</evidence>
<dbReference type="EMBL" id="CAJNOG010000240">
    <property type="protein sequence ID" value="CAF1107537.1"/>
    <property type="molecule type" value="Genomic_DNA"/>
</dbReference>
<protein>
    <submittedName>
        <fullName evidence="4">Uncharacterized protein</fullName>
    </submittedName>
</protein>
<evidence type="ECO:0000313" key="4">
    <source>
        <dbReference type="EMBL" id="CAF1107537.1"/>
    </source>
</evidence>
<dbReference type="Proteomes" id="UP000663845">
    <property type="component" value="Unassembled WGS sequence"/>
</dbReference>
<dbReference type="Proteomes" id="UP000663844">
    <property type="component" value="Unassembled WGS sequence"/>
</dbReference>
<feature type="region of interest" description="Disordered" evidence="3">
    <location>
        <begin position="115"/>
        <end position="174"/>
    </location>
</feature>
<keyword evidence="2" id="KW-0175">Coiled coil</keyword>
<evidence type="ECO:0000313" key="6">
    <source>
        <dbReference type="Proteomes" id="UP000663845"/>
    </source>
</evidence>
<dbReference type="AlphaFoldDB" id="A0A814PLB0"/>
<dbReference type="Gene3D" id="2.30.30.100">
    <property type="match status" value="1"/>
</dbReference>
<keyword evidence="1" id="KW-0732">Signal</keyword>
<dbReference type="InterPro" id="IPR013517">
    <property type="entry name" value="FG-GAP"/>
</dbReference>
<evidence type="ECO:0000313" key="5">
    <source>
        <dbReference type="EMBL" id="CAF4135440.1"/>
    </source>
</evidence>
<proteinExistence type="predicted"/>
<feature type="coiled-coil region" evidence="2">
    <location>
        <begin position="1"/>
        <end position="60"/>
    </location>
</feature>
<dbReference type="InterPro" id="IPR028994">
    <property type="entry name" value="Integrin_alpha_N"/>
</dbReference>
<comment type="caution">
    <text evidence="4">The sequence shown here is derived from an EMBL/GenBank/DDBJ whole genome shotgun (WGS) entry which is preliminary data.</text>
</comment>
<dbReference type="EMBL" id="CAJOAZ010006467">
    <property type="protein sequence ID" value="CAF4135440.1"/>
    <property type="molecule type" value="Genomic_DNA"/>
</dbReference>
<gene>
    <name evidence="4" type="ORF">JYZ213_LOCUS21738</name>
    <name evidence="5" type="ORF">OXD698_LOCUS37248</name>
</gene>
<dbReference type="SUPFAM" id="SSF69318">
    <property type="entry name" value="Integrin alpha N-terminal domain"/>
    <property type="match status" value="1"/>
</dbReference>
<organism evidence="4 6">
    <name type="scientific">Adineta steineri</name>
    <dbReference type="NCBI Taxonomy" id="433720"/>
    <lineage>
        <taxon>Eukaryota</taxon>
        <taxon>Metazoa</taxon>
        <taxon>Spiralia</taxon>
        <taxon>Gnathifera</taxon>
        <taxon>Rotifera</taxon>
        <taxon>Eurotatoria</taxon>
        <taxon>Bdelloidea</taxon>
        <taxon>Adinetida</taxon>
        <taxon>Adinetidae</taxon>
        <taxon>Adineta</taxon>
    </lineage>
</organism>
<accession>A0A814PLB0</accession>
<reference evidence="4" key="1">
    <citation type="submission" date="2021-02" db="EMBL/GenBank/DDBJ databases">
        <authorList>
            <person name="Nowell W R."/>
        </authorList>
    </citation>
    <scope>NUCLEOTIDE SEQUENCE</scope>
</reference>
<dbReference type="PANTHER" id="PTHR46580">
    <property type="entry name" value="SENSOR KINASE-RELATED"/>
    <property type="match status" value="1"/>
</dbReference>